<sequence length="575" mass="60318">MAERITAADASKISGDAATSGDTATGPPADSPDRTPSASRPTPGGSRRGRSRSDAERSFSDLHSGHKLAKRYRLEECITRLDGFSSWRAVDEKLRRAVGVHVLPADHPRSAAVLDAARSTALLADARFVQVLDADRHGDLVHVIHEWLPDATPLSTLLQTGALETHETYEMIRQVSAGMAAAHRAGLAHLRLTPGTVLRTGVGLFRIRGLAVDAALRGITAEQPQRTDTEAAGALLYAALTQRWPYPDGAYGLRGVAGLDRNSRDSLATPEQVRAGVHRGLSDLAMRALVNDGATAASEKPPCVTAVDLISALDAMPRIRPPEPETNLLGGYQPTTYQQGTYAGGPRVPTAHGPLPLAAAAPPALPGRMGSALKWGVSALLIAALGLGSWQIADALMGSDTPASTPSPPDQPQPEAPGDEAPGQVGSGPLPVTAVRDFDPFGETGSQNPDAASYVIDGDPSTFWHTRNYFGPGFGNLKPGLGLILDLGEPRQVSSVTVDAIGQHAMQLLAADTSATGTPGNFEDFSAVTEAVGSSVTLTAEDAVESQYLLVWLTELPRGDDGNYRGRITNVTVSN</sequence>
<dbReference type="SUPFAM" id="SSF56112">
    <property type="entry name" value="Protein kinase-like (PK-like)"/>
    <property type="match status" value="1"/>
</dbReference>
<dbReference type="Gene3D" id="1.10.510.10">
    <property type="entry name" value="Transferase(Phosphotransferase) domain 1"/>
    <property type="match status" value="1"/>
</dbReference>
<keyword evidence="2" id="KW-0808">Transferase</keyword>
<keyword evidence="2" id="KW-0418">Kinase</keyword>
<feature type="region of interest" description="Disordered" evidence="1">
    <location>
        <begin position="1"/>
        <end position="60"/>
    </location>
</feature>
<evidence type="ECO:0000256" key="1">
    <source>
        <dbReference type="SAM" id="MobiDB-lite"/>
    </source>
</evidence>
<feature type="compositionally biased region" description="Low complexity" evidence="1">
    <location>
        <begin position="35"/>
        <end position="45"/>
    </location>
</feature>
<keyword evidence="2" id="KW-0723">Serine/threonine-protein kinase</keyword>
<protein>
    <submittedName>
        <fullName evidence="2">Serine/threonine protein kinase</fullName>
    </submittedName>
</protein>
<dbReference type="Proteomes" id="UP000746503">
    <property type="component" value="Unassembled WGS sequence"/>
</dbReference>
<feature type="compositionally biased region" description="Pro residues" evidence="1">
    <location>
        <begin position="405"/>
        <end position="415"/>
    </location>
</feature>
<feature type="region of interest" description="Disordered" evidence="1">
    <location>
        <begin position="398"/>
        <end position="454"/>
    </location>
</feature>
<evidence type="ECO:0000313" key="3">
    <source>
        <dbReference type="Proteomes" id="UP000746503"/>
    </source>
</evidence>
<name>A0ABX1ACH9_9ACTN</name>
<evidence type="ECO:0000313" key="2">
    <source>
        <dbReference type="EMBL" id="NJP64912.1"/>
    </source>
</evidence>
<keyword evidence="3" id="KW-1185">Reference proteome</keyword>
<dbReference type="CDD" id="cd13973">
    <property type="entry name" value="PK_MviN-like"/>
    <property type="match status" value="1"/>
</dbReference>
<reference evidence="2 3" key="1">
    <citation type="submission" date="2020-03" db="EMBL/GenBank/DDBJ databases">
        <title>Draft genome of Streptomyces sp. ventii, isolated from the Axial Seamount in the Pacific Ocean, and resequencing of the two type strains Streptomyces lonarensis strain NCL 716 and Streptomyces bohaiensis strain 11A07.</title>
        <authorList>
            <person name="Loughran R.M."/>
            <person name="Pfannmuller K.M."/>
            <person name="Wasson B.J."/>
            <person name="Deadmond M.C."/>
            <person name="Paddock B.E."/>
            <person name="Koyack M.J."/>
            <person name="Gallegos D.A."/>
            <person name="Mitchell E.A."/>
            <person name="Ushijima B."/>
            <person name="Saw J.H."/>
            <person name="Mcphail K.L."/>
            <person name="Videau P."/>
        </authorList>
    </citation>
    <scope>NUCLEOTIDE SEQUENCE [LARGE SCALE GENOMIC DNA]</scope>
    <source>
        <strain evidence="3">5675061</strain>
    </source>
</reference>
<feature type="compositionally biased region" description="Basic and acidic residues" evidence="1">
    <location>
        <begin position="51"/>
        <end position="60"/>
    </location>
</feature>
<organism evidence="2 3">
    <name type="scientific">Streptomyces spiramenti</name>
    <dbReference type="NCBI Taxonomy" id="2720606"/>
    <lineage>
        <taxon>Bacteria</taxon>
        <taxon>Bacillati</taxon>
        <taxon>Actinomycetota</taxon>
        <taxon>Actinomycetes</taxon>
        <taxon>Kitasatosporales</taxon>
        <taxon>Streptomycetaceae</taxon>
        <taxon>Streptomyces</taxon>
    </lineage>
</organism>
<gene>
    <name evidence="2" type="ORF">HCJ92_01070</name>
</gene>
<dbReference type="InterPro" id="IPR008979">
    <property type="entry name" value="Galactose-bd-like_sf"/>
</dbReference>
<dbReference type="GO" id="GO:0004674">
    <property type="term" value="F:protein serine/threonine kinase activity"/>
    <property type="evidence" value="ECO:0007669"/>
    <property type="project" value="UniProtKB-KW"/>
</dbReference>
<dbReference type="InterPro" id="IPR011009">
    <property type="entry name" value="Kinase-like_dom_sf"/>
</dbReference>
<dbReference type="EMBL" id="JAAVJB010000004">
    <property type="protein sequence ID" value="NJP64912.1"/>
    <property type="molecule type" value="Genomic_DNA"/>
</dbReference>
<dbReference type="Gene3D" id="2.60.120.260">
    <property type="entry name" value="Galactose-binding domain-like"/>
    <property type="match status" value="1"/>
</dbReference>
<comment type="caution">
    <text evidence="2">The sequence shown here is derived from an EMBL/GenBank/DDBJ whole genome shotgun (WGS) entry which is preliminary data.</text>
</comment>
<accession>A0ABX1ACH9</accession>
<dbReference type="SUPFAM" id="SSF49785">
    <property type="entry name" value="Galactose-binding domain-like"/>
    <property type="match status" value="1"/>
</dbReference>
<proteinExistence type="predicted"/>